<dbReference type="Pfam" id="PF01798">
    <property type="entry name" value="Nop"/>
    <property type="match status" value="1"/>
</dbReference>
<dbReference type="WBParaSite" id="Hba_16570">
    <property type="protein sequence ID" value="Hba_16570"/>
    <property type="gene ID" value="Hba_16570"/>
</dbReference>
<dbReference type="Proteomes" id="UP000095283">
    <property type="component" value="Unplaced"/>
</dbReference>
<protein>
    <submittedName>
        <fullName evidence="7">Nop domain-containing protein</fullName>
    </submittedName>
</protein>
<feature type="compositionally biased region" description="Acidic residues" evidence="4">
    <location>
        <begin position="107"/>
        <end position="124"/>
    </location>
</feature>
<dbReference type="SUPFAM" id="SSF89124">
    <property type="entry name" value="Nop domain"/>
    <property type="match status" value="1"/>
</dbReference>
<dbReference type="GO" id="GO:0030515">
    <property type="term" value="F:snoRNA binding"/>
    <property type="evidence" value="ECO:0007669"/>
    <property type="project" value="InterPro"/>
</dbReference>
<evidence type="ECO:0000256" key="4">
    <source>
        <dbReference type="SAM" id="MobiDB-lite"/>
    </source>
</evidence>
<feature type="region of interest" description="Disordered" evidence="4">
    <location>
        <begin position="91"/>
        <end position="146"/>
    </location>
</feature>
<name>A0A1I7XGD2_HETBA</name>
<evidence type="ECO:0000256" key="2">
    <source>
        <dbReference type="ARBA" id="ARBA00022517"/>
    </source>
</evidence>
<evidence type="ECO:0000313" key="6">
    <source>
        <dbReference type="Proteomes" id="UP000095283"/>
    </source>
</evidence>
<evidence type="ECO:0000256" key="3">
    <source>
        <dbReference type="ARBA" id="ARBA00023242"/>
    </source>
</evidence>
<evidence type="ECO:0000259" key="5">
    <source>
        <dbReference type="PROSITE" id="PS51358"/>
    </source>
</evidence>
<dbReference type="InterPro" id="IPR036070">
    <property type="entry name" value="Nop_dom_sf"/>
</dbReference>
<feature type="domain" description="Nop" evidence="5">
    <location>
        <begin position="29"/>
        <end position="146"/>
    </location>
</feature>
<proteinExistence type="predicted"/>
<reference evidence="7" key="1">
    <citation type="submission" date="2016-11" db="UniProtKB">
        <authorList>
            <consortium name="WormBaseParasite"/>
        </authorList>
    </citation>
    <scope>IDENTIFICATION</scope>
</reference>
<dbReference type="PROSITE" id="PS51358">
    <property type="entry name" value="NOP"/>
    <property type="match status" value="1"/>
</dbReference>
<keyword evidence="3" id="KW-0539">Nucleus</keyword>
<dbReference type="GO" id="GO:0031428">
    <property type="term" value="C:box C/D methylation guide snoRNP complex"/>
    <property type="evidence" value="ECO:0007669"/>
    <property type="project" value="InterPro"/>
</dbReference>
<comment type="subcellular location">
    <subcellularLocation>
        <location evidence="1">Nucleus</location>
        <location evidence="1">Nucleolus</location>
    </subcellularLocation>
</comment>
<dbReference type="AlphaFoldDB" id="A0A1I7XGD2"/>
<dbReference type="PANTHER" id="PTHR10894:SF1">
    <property type="entry name" value="NUCLEOLAR PROTEIN 58"/>
    <property type="match status" value="1"/>
</dbReference>
<dbReference type="GO" id="GO:0032040">
    <property type="term" value="C:small-subunit processome"/>
    <property type="evidence" value="ECO:0007669"/>
    <property type="project" value="InterPro"/>
</dbReference>
<dbReference type="InterPro" id="IPR045056">
    <property type="entry name" value="Nop56/Nop58"/>
</dbReference>
<dbReference type="InterPro" id="IPR042239">
    <property type="entry name" value="Nop_C"/>
</dbReference>
<sequence length="146" mass="16384">MLLEVCSFNAVYLFRAQLYDYLKNRMAALAPNLTCLLGELVGARLISHAGSLVSLAKAPASTVQILGAEKVCNLQLNFILFFIDCETFGYDDANDAPKKGKKHRLDEGDDDDDNVDVEQTVEEVETPKSEKKKKKDKKIKRENDEE</sequence>
<dbReference type="GO" id="GO:0042254">
    <property type="term" value="P:ribosome biogenesis"/>
    <property type="evidence" value="ECO:0007669"/>
    <property type="project" value="UniProtKB-KW"/>
</dbReference>
<evidence type="ECO:0000256" key="1">
    <source>
        <dbReference type="ARBA" id="ARBA00004604"/>
    </source>
</evidence>
<evidence type="ECO:0000313" key="7">
    <source>
        <dbReference type="WBParaSite" id="Hba_16570"/>
    </source>
</evidence>
<keyword evidence="6" id="KW-1185">Reference proteome</keyword>
<dbReference type="InterPro" id="IPR002687">
    <property type="entry name" value="Nop_dom"/>
</dbReference>
<organism evidence="6 7">
    <name type="scientific">Heterorhabditis bacteriophora</name>
    <name type="common">Entomopathogenic nematode worm</name>
    <dbReference type="NCBI Taxonomy" id="37862"/>
    <lineage>
        <taxon>Eukaryota</taxon>
        <taxon>Metazoa</taxon>
        <taxon>Ecdysozoa</taxon>
        <taxon>Nematoda</taxon>
        <taxon>Chromadorea</taxon>
        <taxon>Rhabditida</taxon>
        <taxon>Rhabditina</taxon>
        <taxon>Rhabditomorpha</taxon>
        <taxon>Strongyloidea</taxon>
        <taxon>Heterorhabditidae</taxon>
        <taxon>Heterorhabditis</taxon>
    </lineage>
</organism>
<dbReference type="Gene3D" id="1.10.246.90">
    <property type="entry name" value="Nop domain"/>
    <property type="match status" value="1"/>
</dbReference>
<dbReference type="PANTHER" id="PTHR10894">
    <property type="entry name" value="NUCLEOLAR PROTEIN 5 NUCLEOLAR PROTEIN NOP5 NOP58"/>
    <property type="match status" value="1"/>
</dbReference>
<accession>A0A1I7XGD2</accession>
<keyword evidence="2" id="KW-0690">Ribosome biogenesis</keyword>